<evidence type="ECO:0000256" key="3">
    <source>
        <dbReference type="ARBA" id="ARBA00022741"/>
    </source>
</evidence>
<feature type="active site" description="Charge relay system" evidence="7">
    <location>
        <position position="154"/>
    </location>
</feature>
<dbReference type="SUPFAM" id="SSF75304">
    <property type="entry name" value="Amidase signature (AS) enzymes"/>
    <property type="match status" value="1"/>
</dbReference>
<dbReference type="InterPro" id="IPR023631">
    <property type="entry name" value="Amidase_dom"/>
</dbReference>
<keyword evidence="9" id="KW-0808">Transferase</keyword>
<dbReference type="Proteomes" id="UP000236845">
    <property type="component" value="Unassembled WGS sequence"/>
</dbReference>
<evidence type="ECO:0000256" key="2">
    <source>
        <dbReference type="ARBA" id="ARBA00022598"/>
    </source>
</evidence>
<evidence type="ECO:0000256" key="6">
    <source>
        <dbReference type="ARBA" id="ARBA00047407"/>
    </source>
</evidence>
<accession>A0A2H0YQ87</accession>
<dbReference type="GO" id="GO:0050567">
    <property type="term" value="F:glutaminyl-tRNA synthase (glutamine-hydrolyzing) activity"/>
    <property type="evidence" value="ECO:0007669"/>
    <property type="project" value="UniProtKB-UniRule"/>
</dbReference>
<dbReference type="InterPro" id="IPR036928">
    <property type="entry name" value="AS_sf"/>
</dbReference>
<dbReference type="GO" id="GO:0016740">
    <property type="term" value="F:transferase activity"/>
    <property type="evidence" value="ECO:0007669"/>
    <property type="project" value="UniProtKB-KW"/>
</dbReference>
<dbReference type="EC" id="6.3.5.7" evidence="7"/>
<keyword evidence="4 7" id="KW-0067">ATP-binding</keyword>
<evidence type="ECO:0000313" key="9">
    <source>
        <dbReference type="EMBL" id="PIS40664.1"/>
    </source>
</evidence>
<dbReference type="AlphaFoldDB" id="A0A2H0YQ87"/>
<evidence type="ECO:0000256" key="7">
    <source>
        <dbReference type="HAMAP-Rule" id="MF_00120"/>
    </source>
</evidence>
<dbReference type="PROSITE" id="PS00571">
    <property type="entry name" value="AMIDASES"/>
    <property type="match status" value="1"/>
</dbReference>
<dbReference type="GO" id="GO:0030956">
    <property type="term" value="C:glutamyl-tRNA(Gln) amidotransferase complex"/>
    <property type="evidence" value="ECO:0007669"/>
    <property type="project" value="InterPro"/>
</dbReference>
<keyword evidence="3 7" id="KW-0547">Nucleotide-binding</keyword>
<dbReference type="Pfam" id="PF01425">
    <property type="entry name" value="Amidase"/>
    <property type="match status" value="1"/>
</dbReference>
<comment type="function">
    <text evidence="7">Allows the formation of correctly charged Gln-tRNA(Gln) through the transamidation of misacylated Glu-tRNA(Gln) in organisms which lack glutaminyl-tRNA synthetase. The reaction takes place in the presence of glutamine and ATP through an activated gamma-phospho-Glu-tRNA(Gln).</text>
</comment>
<comment type="caution">
    <text evidence="9">The sequence shown here is derived from an EMBL/GenBank/DDBJ whole genome shotgun (WGS) entry which is preliminary data.</text>
</comment>
<keyword evidence="2 7" id="KW-0436">Ligase</keyword>
<proteinExistence type="inferred from homology"/>
<dbReference type="PIRSF" id="PIRSF001221">
    <property type="entry name" value="Amidase_fungi"/>
    <property type="match status" value="1"/>
</dbReference>
<name>A0A2H0YQ87_9BACT</name>
<dbReference type="NCBIfam" id="TIGR00132">
    <property type="entry name" value="gatA"/>
    <property type="match status" value="1"/>
</dbReference>
<dbReference type="InterPro" id="IPR020556">
    <property type="entry name" value="Amidase_CS"/>
</dbReference>
<evidence type="ECO:0000256" key="1">
    <source>
        <dbReference type="ARBA" id="ARBA00008069"/>
    </source>
</evidence>
<keyword evidence="5 7" id="KW-0648">Protein biosynthesis</keyword>
<evidence type="ECO:0000256" key="4">
    <source>
        <dbReference type="ARBA" id="ARBA00022840"/>
    </source>
</evidence>
<feature type="active site" description="Charge relay system" evidence="7">
    <location>
        <position position="79"/>
    </location>
</feature>
<evidence type="ECO:0000259" key="8">
    <source>
        <dbReference type="Pfam" id="PF01425"/>
    </source>
</evidence>
<dbReference type="PANTHER" id="PTHR11895:SF151">
    <property type="entry name" value="GLUTAMYL-TRNA(GLN) AMIDOTRANSFERASE SUBUNIT A"/>
    <property type="match status" value="1"/>
</dbReference>
<gene>
    <name evidence="7 9" type="primary">gatA</name>
    <name evidence="9" type="ORF">COT26_02175</name>
</gene>
<protein>
    <recommendedName>
        <fullName evidence="7">Glutamyl-tRNA(Gln) amidotransferase subunit A</fullName>
        <shortName evidence="7">Glu-ADT subunit A</shortName>
        <ecNumber evidence="7">6.3.5.7</ecNumber>
    </recommendedName>
</protein>
<dbReference type="InterPro" id="IPR004412">
    <property type="entry name" value="GatA"/>
</dbReference>
<dbReference type="GO" id="GO:0005524">
    <property type="term" value="F:ATP binding"/>
    <property type="evidence" value="ECO:0007669"/>
    <property type="project" value="UniProtKB-KW"/>
</dbReference>
<evidence type="ECO:0000313" key="10">
    <source>
        <dbReference type="Proteomes" id="UP000236845"/>
    </source>
</evidence>
<dbReference type="InterPro" id="IPR000120">
    <property type="entry name" value="Amidase"/>
</dbReference>
<dbReference type="EMBL" id="PEXW01000046">
    <property type="protein sequence ID" value="PIS40664.1"/>
    <property type="molecule type" value="Genomic_DNA"/>
</dbReference>
<comment type="similarity">
    <text evidence="1 7">Belongs to the amidase family. GatA subfamily.</text>
</comment>
<sequence length="487" mass="52340">MDIKLLTINQLQQAYGSGELSVEAVISAYLDSITHQDSKIKAYLEVLGDKAVKQAEALDSKLRKGEKPGKLFGVPVAIKDNLCLQGSKTTAASKILENYIAPYTATTVQRLLNAGAVVLGKTNMDEFAMGSSCENSAFQKTKNPWDLKRVPGGSSGGSAAAVASQEALVALGSDTGGSIRQPASFCGQVGLKPTYGRVSRYGLIAMASSLDQIGPIARNVADAFKVYQTIAGPDPNDTTTVKALTFDEAALQKGFKNLKIGILKDAYVEGMDEGVVEKIQEAKKLMQENSAEVIEIEVPRAKLSLAIYYIIVTSEVSSNLARYDGIRYGMGKTFNESENFLDYTTRIRAEGLGEEAQRRVLLGAYTLSKGYADRYYHKALALQKSIAKDFEAAFKKVDVVFGPTAPTVAFKLGEKFGDPLTMYLSDIFTVPANIANLPAISLPIGFAHKMPVGGQFVGPSFREDLIFQAAAAYENISGISNLVSAKI</sequence>
<reference evidence="10" key="1">
    <citation type="submission" date="2017-09" db="EMBL/GenBank/DDBJ databases">
        <title>Depth-based differentiation of microbial function through sediment-hosted aquifers and enrichment of novel symbionts in the deep terrestrial subsurface.</title>
        <authorList>
            <person name="Probst A.J."/>
            <person name="Ladd B."/>
            <person name="Jarett J.K."/>
            <person name="Geller-Mcgrath D.E."/>
            <person name="Sieber C.M.K."/>
            <person name="Emerson J.B."/>
            <person name="Anantharaman K."/>
            <person name="Thomas B.C."/>
            <person name="Malmstrom R."/>
            <person name="Stieglmeier M."/>
            <person name="Klingl A."/>
            <person name="Woyke T."/>
            <person name="Ryan C.M."/>
            <person name="Banfield J.F."/>
        </authorList>
    </citation>
    <scope>NUCLEOTIDE SEQUENCE [LARGE SCALE GENOMIC DNA]</scope>
</reference>
<organism evidence="9 10">
    <name type="scientific">Candidatus Kerfeldbacteria bacterium CG08_land_8_20_14_0_20_43_14</name>
    <dbReference type="NCBI Taxonomy" id="2014246"/>
    <lineage>
        <taxon>Bacteria</taxon>
        <taxon>Candidatus Kerfeldiibacteriota</taxon>
    </lineage>
</organism>
<feature type="active site" description="Acyl-ester intermediate" evidence="7">
    <location>
        <position position="178"/>
    </location>
</feature>
<dbReference type="Gene3D" id="3.90.1300.10">
    <property type="entry name" value="Amidase signature (AS) domain"/>
    <property type="match status" value="1"/>
</dbReference>
<feature type="domain" description="Amidase" evidence="8">
    <location>
        <begin position="25"/>
        <end position="466"/>
    </location>
</feature>
<dbReference type="PANTHER" id="PTHR11895">
    <property type="entry name" value="TRANSAMIDASE"/>
    <property type="match status" value="1"/>
</dbReference>
<comment type="subunit">
    <text evidence="7">Heterotrimer of A, B and C subunits.</text>
</comment>
<comment type="catalytic activity">
    <reaction evidence="6 7">
        <text>L-glutamyl-tRNA(Gln) + L-glutamine + ATP + H2O = L-glutaminyl-tRNA(Gln) + L-glutamate + ADP + phosphate + H(+)</text>
        <dbReference type="Rhea" id="RHEA:17521"/>
        <dbReference type="Rhea" id="RHEA-COMP:9681"/>
        <dbReference type="Rhea" id="RHEA-COMP:9684"/>
        <dbReference type="ChEBI" id="CHEBI:15377"/>
        <dbReference type="ChEBI" id="CHEBI:15378"/>
        <dbReference type="ChEBI" id="CHEBI:29985"/>
        <dbReference type="ChEBI" id="CHEBI:30616"/>
        <dbReference type="ChEBI" id="CHEBI:43474"/>
        <dbReference type="ChEBI" id="CHEBI:58359"/>
        <dbReference type="ChEBI" id="CHEBI:78520"/>
        <dbReference type="ChEBI" id="CHEBI:78521"/>
        <dbReference type="ChEBI" id="CHEBI:456216"/>
        <dbReference type="EC" id="6.3.5.7"/>
    </reaction>
</comment>
<dbReference type="HAMAP" id="MF_00120">
    <property type="entry name" value="GatA"/>
    <property type="match status" value="1"/>
</dbReference>
<dbReference type="GO" id="GO:0006412">
    <property type="term" value="P:translation"/>
    <property type="evidence" value="ECO:0007669"/>
    <property type="project" value="UniProtKB-UniRule"/>
</dbReference>
<evidence type="ECO:0000256" key="5">
    <source>
        <dbReference type="ARBA" id="ARBA00022917"/>
    </source>
</evidence>